<protein>
    <recommendedName>
        <fullName evidence="15">Sulfide:quinone oxidoreductase, mitochondrial</fullName>
        <ecNumber evidence="14">1.8.5.8</ecNumber>
    </recommendedName>
    <alternativeName>
        <fullName evidence="16">Sulfide quinone oxidoreductase</fullName>
    </alternativeName>
</protein>
<dbReference type="PANTHER" id="PTHR10632:SF2">
    <property type="entry name" value="SULFIDE:QUINONE OXIDOREDUCTASE, MITOCHONDRIAL"/>
    <property type="match status" value="1"/>
</dbReference>
<dbReference type="PANTHER" id="PTHR10632">
    <property type="entry name" value="SULFIDE:QUINONE OXIDOREDUCTASE"/>
    <property type="match status" value="1"/>
</dbReference>
<keyword evidence="8" id="KW-0496">Mitochondrion</keyword>
<evidence type="ECO:0000256" key="11">
    <source>
        <dbReference type="ARBA" id="ARBA00052986"/>
    </source>
</evidence>
<keyword evidence="7" id="KW-0560">Oxidoreductase</keyword>
<reference evidence="18" key="1">
    <citation type="submission" date="2022-03" db="EMBL/GenBank/DDBJ databases">
        <authorList>
            <person name="Martin C."/>
        </authorList>
    </citation>
    <scope>NUCLEOTIDE SEQUENCE</scope>
</reference>
<organism evidence="18 19">
    <name type="scientific">Owenia fusiformis</name>
    <name type="common">Polychaete worm</name>
    <dbReference type="NCBI Taxonomy" id="6347"/>
    <lineage>
        <taxon>Eukaryota</taxon>
        <taxon>Metazoa</taxon>
        <taxon>Spiralia</taxon>
        <taxon>Lophotrochozoa</taxon>
        <taxon>Annelida</taxon>
        <taxon>Polychaeta</taxon>
        <taxon>Sedentaria</taxon>
        <taxon>Canalipalpata</taxon>
        <taxon>Sabellida</taxon>
        <taxon>Oweniida</taxon>
        <taxon>Oweniidae</taxon>
        <taxon>Owenia</taxon>
    </lineage>
</organism>
<evidence type="ECO:0000256" key="4">
    <source>
        <dbReference type="ARBA" id="ARBA00022719"/>
    </source>
</evidence>
<dbReference type="Proteomes" id="UP000749559">
    <property type="component" value="Unassembled WGS sequence"/>
</dbReference>
<name>A0A8J1UUJ1_OWEFU</name>
<evidence type="ECO:0000256" key="7">
    <source>
        <dbReference type="ARBA" id="ARBA00023002"/>
    </source>
</evidence>
<dbReference type="InterPro" id="IPR023753">
    <property type="entry name" value="FAD/NAD-binding_dom"/>
</dbReference>
<dbReference type="OrthoDB" id="5376590at2759"/>
<comment type="cofactor">
    <cofactor evidence="1">
        <name>FAD</name>
        <dbReference type="ChEBI" id="CHEBI:57692"/>
    </cofactor>
</comment>
<evidence type="ECO:0000313" key="18">
    <source>
        <dbReference type="EMBL" id="CAH1790317.1"/>
    </source>
</evidence>
<comment type="catalytic activity">
    <reaction evidence="11">
        <text>a quinone + hydrogen sulfide + glutathione + H(+) = S-sulfanylglutathione + a quinol</text>
        <dbReference type="Rhea" id="RHEA:55156"/>
        <dbReference type="ChEBI" id="CHEBI:15378"/>
        <dbReference type="ChEBI" id="CHEBI:24646"/>
        <dbReference type="ChEBI" id="CHEBI:29919"/>
        <dbReference type="ChEBI" id="CHEBI:57925"/>
        <dbReference type="ChEBI" id="CHEBI:58905"/>
        <dbReference type="ChEBI" id="CHEBI:132124"/>
        <dbReference type="EC" id="1.8.5.8"/>
    </reaction>
    <physiologicalReaction direction="left-to-right" evidence="11">
        <dbReference type="Rhea" id="RHEA:55157"/>
    </physiologicalReaction>
</comment>
<comment type="similarity">
    <text evidence="13">Belongs to the SQRD family.</text>
</comment>
<evidence type="ECO:0000256" key="12">
    <source>
        <dbReference type="ARBA" id="ARBA00059167"/>
    </source>
</evidence>
<dbReference type="InterPro" id="IPR015904">
    <property type="entry name" value="Sulphide_quinone_reductase"/>
</dbReference>
<keyword evidence="6" id="KW-0809">Transit peptide</keyword>
<dbReference type="GO" id="GO:0048038">
    <property type="term" value="F:quinone binding"/>
    <property type="evidence" value="ECO:0007669"/>
    <property type="project" value="UniProtKB-KW"/>
</dbReference>
<evidence type="ECO:0000256" key="13">
    <source>
        <dbReference type="ARBA" id="ARBA00060891"/>
    </source>
</evidence>
<feature type="domain" description="FAD/NAD(P)-binding" evidence="17">
    <location>
        <begin position="38"/>
        <end position="151"/>
    </location>
</feature>
<dbReference type="AlphaFoldDB" id="A0A8J1UUJ1"/>
<keyword evidence="5" id="KW-0274">FAD</keyword>
<accession>A0A8J1UUJ1</accession>
<evidence type="ECO:0000256" key="1">
    <source>
        <dbReference type="ARBA" id="ARBA00001974"/>
    </source>
</evidence>
<dbReference type="Gene3D" id="3.50.50.60">
    <property type="entry name" value="FAD/NAD(P)-binding domain"/>
    <property type="match status" value="2"/>
</dbReference>
<keyword evidence="4" id="KW-0874">Quinone</keyword>
<evidence type="ECO:0000256" key="2">
    <source>
        <dbReference type="ARBA" id="ARBA00004173"/>
    </source>
</evidence>
<sequence length="445" mass="49340">MSITLKTLIKFQSRFCRESSKVVSNFSTSSRDDARRDYKLVIVGGGTGGTAIANKFAKKLGKGKVAVVEPSETHYYQPMFTLVGGGIKTLSQTASPSDSLFPKGADWIKDRAAAFDATNNVVTTENGDELHYDYLVIAMGIQMNFDQIKGLTDALDHDPMVCSNYNPAYVNKTFNAINKFKEGNAIFTFPNSPIKCAGAPQKIMYLADYHFRKMGKRDKANILYNTSLPVIFGVKKYADALLEVVKDKGITTNFRTCLTEIKHDSKEAVFQNLDTGDNQTVKYEMLHAVPPMSCPDVLKKHPDLVDETGWVNVNKNTLQHQTYSNIFALGDCTNMPTSKTAAAVSAQSGILQKNLNAVMDGKAATPLYDGYTSCPLITSKGKCIMAEFGFDGPLETFPINQARESRLMYHLKKDFMPALYWMGLVKGHWNGPKVYRKLFHLGMGK</sequence>
<dbReference type="GO" id="GO:0005739">
    <property type="term" value="C:mitochondrion"/>
    <property type="evidence" value="ECO:0007669"/>
    <property type="project" value="UniProtKB-SubCell"/>
</dbReference>
<evidence type="ECO:0000256" key="15">
    <source>
        <dbReference type="ARBA" id="ARBA00070160"/>
    </source>
</evidence>
<evidence type="ECO:0000256" key="6">
    <source>
        <dbReference type="ARBA" id="ARBA00022946"/>
    </source>
</evidence>
<evidence type="ECO:0000256" key="16">
    <source>
        <dbReference type="ARBA" id="ARBA00082958"/>
    </source>
</evidence>
<comment type="function">
    <text evidence="12">Catalyzes the oxidation of hydrogen sulfide with the help of a quinone, such as ubiquinone-10, giving rise to thiosulfate and ultimately to sulfane (molecular sulfur) atoms. Requires an additional electron acceptor; can use sulfite, sulfide or cyanide (in vitro). It is believed the in vivo electron acceptor is glutathione.</text>
</comment>
<dbReference type="GO" id="GO:0071949">
    <property type="term" value="F:FAD binding"/>
    <property type="evidence" value="ECO:0007669"/>
    <property type="project" value="TreeGrafter"/>
</dbReference>
<evidence type="ECO:0000256" key="3">
    <source>
        <dbReference type="ARBA" id="ARBA00022630"/>
    </source>
</evidence>
<dbReference type="SUPFAM" id="SSF51905">
    <property type="entry name" value="FAD/NAD(P)-binding domain"/>
    <property type="match status" value="1"/>
</dbReference>
<comment type="subcellular location">
    <subcellularLocation>
        <location evidence="2">Mitochondrion</location>
    </subcellularLocation>
</comment>
<evidence type="ECO:0000256" key="8">
    <source>
        <dbReference type="ARBA" id="ARBA00023128"/>
    </source>
</evidence>
<dbReference type="EC" id="1.8.5.8" evidence="14"/>
<evidence type="ECO:0000313" key="19">
    <source>
        <dbReference type="Proteomes" id="UP000749559"/>
    </source>
</evidence>
<keyword evidence="3" id="KW-0285">Flavoprotein</keyword>
<evidence type="ECO:0000256" key="5">
    <source>
        <dbReference type="ARBA" id="ARBA00022827"/>
    </source>
</evidence>
<dbReference type="FunFam" id="3.50.50.60:FF:000034">
    <property type="entry name" value="sulfide:quinone oxidoreductase, mitochondrial"/>
    <property type="match status" value="1"/>
</dbReference>
<dbReference type="GO" id="GO:0070221">
    <property type="term" value="P:sulfide oxidation, using sulfide:quinone oxidoreductase"/>
    <property type="evidence" value="ECO:0007669"/>
    <property type="project" value="TreeGrafter"/>
</dbReference>
<evidence type="ECO:0000256" key="14">
    <source>
        <dbReference type="ARBA" id="ARBA00066447"/>
    </source>
</evidence>
<comment type="caution">
    <text evidence="18">The sequence shown here is derived from an EMBL/GenBank/DDBJ whole genome shotgun (WGS) entry which is preliminary data.</text>
</comment>
<evidence type="ECO:0000256" key="10">
    <source>
        <dbReference type="ARBA" id="ARBA00052810"/>
    </source>
</evidence>
<dbReference type="GO" id="GO:0106436">
    <property type="term" value="F:glutathione-dependent sulfide quinone oxidoreductase activity"/>
    <property type="evidence" value="ECO:0007669"/>
    <property type="project" value="UniProtKB-EC"/>
</dbReference>
<keyword evidence="19" id="KW-1185">Reference proteome</keyword>
<dbReference type="GO" id="GO:0070224">
    <property type="term" value="F:sulfide:quinone oxidoreductase activity"/>
    <property type="evidence" value="ECO:0007669"/>
    <property type="project" value="TreeGrafter"/>
</dbReference>
<evidence type="ECO:0000259" key="17">
    <source>
        <dbReference type="Pfam" id="PF07992"/>
    </source>
</evidence>
<dbReference type="InterPro" id="IPR036188">
    <property type="entry name" value="FAD/NAD-bd_sf"/>
</dbReference>
<dbReference type="EMBL" id="CAIIXF020000007">
    <property type="protein sequence ID" value="CAH1790317.1"/>
    <property type="molecule type" value="Genomic_DNA"/>
</dbReference>
<comment type="catalytic activity">
    <reaction evidence="10">
        <text>ubiquinone-10 + hydrogen sulfide + glutathione + H(+) = S-sulfanylglutathione + ubiquinol-10</text>
        <dbReference type="Rhea" id="RHEA:62608"/>
        <dbReference type="ChEBI" id="CHEBI:15378"/>
        <dbReference type="ChEBI" id="CHEBI:29919"/>
        <dbReference type="ChEBI" id="CHEBI:46245"/>
        <dbReference type="ChEBI" id="CHEBI:57925"/>
        <dbReference type="ChEBI" id="CHEBI:58905"/>
        <dbReference type="ChEBI" id="CHEBI:64183"/>
    </reaction>
    <physiologicalReaction direction="left-to-right" evidence="10">
        <dbReference type="Rhea" id="RHEA:62609"/>
    </physiologicalReaction>
</comment>
<evidence type="ECO:0000256" key="9">
    <source>
        <dbReference type="ARBA" id="ARBA00051038"/>
    </source>
</evidence>
<proteinExistence type="inferred from homology"/>
<comment type="catalytic activity">
    <reaction evidence="9">
        <text>ubiquinone-10 + hydrogen sulfide + sulfite + 2 H(+) = ubiquinol-10 + thiosulfate</text>
        <dbReference type="Rhea" id="RHEA:38359"/>
        <dbReference type="ChEBI" id="CHEBI:15378"/>
        <dbReference type="ChEBI" id="CHEBI:17359"/>
        <dbReference type="ChEBI" id="CHEBI:29919"/>
        <dbReference type="ChEBI" id="CHEBI:33542"/>
        <dbReference type="ChEBI" id="CHEBI:46245"/>
        <dbReference type="ChEBI" id="CHEBI:64183"/>
    </reaction>
    <physiologicalReaction direction="left-to-right" evidence="9">
        <dbReference type="Rhea" id="RHEA:38360"/>
    </physiologicalReaction>
</comment>
<dbReference type="Pfam" id="PF07992">
    <property type="entry name" value="Pyr_redox_2"/>
    <property type="match status" value="1"/>
</dbReference>
<gene>
    <name evidence="18" type="ORF">OFUS_LOCUS15534</name>
</gene>